<feature type="compositionally biased region" description="Low complexity" evidence="3">
    <location>
        <begin position="80"/>
        <end position="94"/>
    </location>
</feature>
<dbReference type="Gene3D" id="3.30.70.330">
    <property type="match status" value="1"/>
</dbReference>
<dbReference type="InterPro" id="IPR012677">
    <property type="entry name" value="Nucleotide-bd_a/b_plait_sf"/>
</dbReference>
<dbReference type="AlphaFoldDB" id="A0A4Z2DB95"/>
<dbReference type="OrthoDB" id="266020at2759"/>
<sequence length="100" mass="10889">MAIIGPFGAVQTIKIIYDSISHKCKGYAFVIMSNYEEALLAIHSLNGFVLDDRILQVSFKTSNNKTKSSTLNTTLLNQSISSSSDDTLSNLSNTQQTLGN</sequence>
<dbReference type="EMBL" id="SKCS01000184">
    <property type="protein sequence ID" value="TNN13782.1"/>
    <property type="molecule type" value="Genomic_DNA"/>
</dbReference>
<dbReference type="GO" id="GO:0003723">
    <property type="term" value="F:RNA binding"/>
    <property type="evidence" value="ECO:0007669"/>
    <property type="project" value="UniProtKB-UniRule"/>
</dbReference>
<accession>A0A4Z2DB95</accession>
<evidence type="ECO:0000259" key="4">
    <source>
        <dbReference type="PROSITE" id="PS50102"/>
    </source>
</evidence>
<keyword evidence="1 2" id="KW-0694">RNA-binding</keyword>
<dbReference type="Proteomes" id="UP000311919">
    <property type="component" value="Unassembled WGS sequence"/>
</dbReference>
<comment type="caution">
    <text evidence="5">The sequence shown here is derived from an EMBL/GenBank/DDBJ whole genome shotgun (WGS) entry which is preliminary data.</text>
</comment>
<evidence type="ECO:0000256" key="2">
    <source>
        <dbReference type="PROSITE-ProRule" id="PRU00176"/>
    </source>
</evidence>
<keyword evidence="6" id="KW-1185">Reference proteome</keyword>
<proteinExistence type="predicted"/>
<dbReference type="Pfam" id="PF00076">
    <property type="entry name" value="RRM_1"/>
    <property type="match status" value="1"/>
</dbReference>
<gene>
    <name evidence="5" type="ORF">EWB00_002634</name>
</gene>
<reference evidence="5 6" key="1">
    <citation type="submission" date="2019-03" db="EMBL/GenBank/DDBJ databases">
        <title>An improved genome assembly of the fluke Schistosoma japonicum.</title>
        <authorList>
            <person name="Hu W."/>
            <person name="Luo F."/>
            <person name="Yin M."/>
            <person name="Mo X."/>
            <person name="Sun C."/>
            <person name="Wu Q."/>
            <person name="Zhu B."/>
            <person name="Xiang M."/>
            <person name="Wang J."/>
            <person name="Wang Y."/>
            <person name="Zhang T."/>
            <person name="Xu B."/>
            <person name="Zheng H."/>
            <person name="Feng Z."/>
        </authorList>
    </citation>
    <scope>NUCLEOTIDE SEQUENCE [LARGE SCALE GENOMIC DNA]</scope>
    <source>
        <strain evidence="5">HuSjv2</strain>
        <tissue evidence="5">Worms</tissue>
    </source>
</reference>
<dbReference type="PROSITE" id="PS50102">
    <property type="entry name" value="RRM"/>
    <property type="match status" value="1"/>
</dbReference>
<evidence type="ECO:0000256" key="3">
    <source>
        <dbReference type="SAM" id="MobiDB-lite"/>
    </source>
</evidence>
<evidence type="ECO:0000256" key="1">
    <source>
        <dbReference type="ARBA" id="ARBA00022884"/>
    </source>
</evidence>
<feature type="region of interest" description="Disordered" evidence="3">
    <location>
        <begin position="80"/>
        <end position="100"/>
    </location>
</feature>
<dbReference type="InterPro" id="IPR035979">
    <property type="entry name" value="RBD_domain_sf"/>
</dbReference>
<dbReference type="PANTHER" id="PTHR10352">
    <property type="entry name" value="EUKARYOTIC TRANSLATION INITIATION FACTOR 3 SUBUNIT G"/>
    <property type="match status" value="1"/>
</dbReference>
<protein>
    <submittedName>
        <fullName evidence="5">Protein elav</fullName>
    </submittedName>
</protein>
<feature type="domain" description="RRM" evidence="4">
    <location>
        <begin position="1"/>
        <end position="62"/>
    </location>
</feature>
<name>A0A4Z2DB95_SCHJA</name>
<organism evidence="5 6">
    <name type="scientific">Schistosoma japonicum</name>
    <name type="common">Blood fluke</name>
    <dbReference type="NCBI Taxonomy" id="6182"/>
    <lineage>
        <taxon>Eukaryota</taxon>
        <taxon>Metazoa</taxon>
        <taxon>Spiralia</taxon>
        <taxon>Lophotrochozoa</taxon>
        <taxon>Platyhelminthes</taxon>
        <taxon>Trematoda</taxon>
        <taxon>Digenea</taxon>
        <taxon>Strigeidida</taxon>
        <taxon>Schistosomatoidea</taxon>
        <taxon>Schistosomatidae</taxon>
        <taxon>Schistosoma</taxon>
    </lineage>
</organism>
<dbReference type="SUPFAM" id="SSF54928">
    <property type="entry name" value="RNA-binding domain, RBD"/>
    <property type="match status" value="1"/>
</dbReference>
<evidence type="ECO:0000313" key="6">
    <source>
        <dbReference type="Proteomes" id="UP000311919"/>
    </source>
</evidence>
<dbReference type="STRING" id="6182.A0A4Z2DB95"/>
<evidence type="ECO:0000313" key="5">
    <source>
        <dbReference type="EMBL" id="TNN13782.1"/>
    </source>
</evidence>
<dbReference type="InterPro" id="IPR000504">
    <property type="entry name" value="RRM_dom"/>
</dbReference>